<evidence type="ECO:0000256" key="1">
    <source>
        <dbReference type="ARBA" id="ARBA00011764"/>
    </source>
</evidence>
<evidence type="ECO:0000256" key="3">
    <source>
        <dbReference type="ARBA" id="ARBA00023015"/>
    </source>
</evidence>
<comment type="function">
    <text evidence="5">Involved in transvection phenomena (= synapsis-dependent gene expression), where the synaptic pairing of chromosomes carrying genes with which zeste interacts influences the expression of these genes. Zeste binds to DNA and stimulates transcription from a nearby promoter.</text>
</comment>
<dbReference type="EMBL" id="CAVLGL010000013">
    <property type="protein sequence ID" value="CAK1580468.1"/>
    <property type="molecule type" value="Genomic_DNA"/>
</dbReference>
<evidence type="ECO:0000313" key="8">
    <source>
        <dbReference type="EMBL" id="CAK1598213.1"/>
    </source>
</evidence>
<accession>A0AAV1KBK7</accession>
<comment type="subunit">
    <text evidence="1">Self-associates forming complexes of several hundred monomers.</text>
</comment>
<protein>
    <recommendedName>
        <fullName evidence="2">Regulatory protein zeste</fullName>
    </recommendedName>
</protein>
<evidence type="ECO:0000313" key="9">
    <source>
        <dbReference type="Proteomes" id="UP001314205"/>
    </source>
</evidence>
<evidence type="ECO:0000256" key="2">
    <source>
        <dbReference type="ARBA" id="ARBA00016807"/>
    </source>
</evidence>
<evidence type="ECO:0000256" key="5">
    <source>
        <dbReference type="ARBA" id="ARBA00025466"/>
    </source>
</evidence>
<keyword evidence="9" id="KW-1185">Reference proteome</keyword>
<sequence length="273" mass="30968">MEIISPANSAKCSKKIAFSSAEKELIISLVSERPIIENKQTNARNIELKRAAWDEIENAYNAVPFVVKRTALQLKRCWENIKSCRKKELSMEVGSLLQTGGGVGEAGTTENVIDSICPYINLTVPGVIDSNTEEKVLVNLSSVEIHAPEKIDKENQYDNEVIESLKLSKSKRGLFPLKTLTDNNGKLSSEVQVRVKRCKENIEQDSELHKLRVQREKILIKKEEILLEKESQQATFQIEKNNLEIKKLKLEIALLEKKKINLFKVPVKIVLFT</sequence>
<dbReference type="InterPro" id="IPR028002">
    <property type="entry name" value="Myb_DNA-bind_5"/>
</dbReference>
<name>A0AAV1KBK7_9NEOP</name>
<dbReference type="PANTHER" id="PTHR21411">
    <property type="entry name" value="APONTIC"/>
    <property type="match status" value="1"/>
</dbReference>
<dbReference type="PANTHER" id="PTHR21411:SF0">
    <property type="entry name" value="REGULATORY PROTEIN ZESTE"/>
    <property type="match status" value="1"/>
</dbReference>
<organism evidence="7 9">
    <name type="scientific">Parnassius mnemosyne</name>
    <name type="common">clouded apollo</name>
    <dbReference type="NCBI Taxonomy" id="213953"/>
    <lineage>
        <taxon>Eukaryota</taxon>
        <taxon>Metazoa</taxon>
        <taxon>Ecdysozoa</taxon>
        <taxon>Arthropoda</taxon>
        <taxon>Hexapoda</taxon>
        <taxon>Insecta</taxon>
        <taxon>Pterygota</taxon>
        <taxon>Neoptera</taxon>
        <taxon>Endopterygota</taxon>
        <taxon>Lepidoptera</taxon>
        <taxon>Glossata</taxon>
        <taxon>Ditrysia</taxon>
        <taxon>Papilionoidea</taxon>
        <taxon>Papilionidae</taxon>
        <taxon>Parnassiinae</taxon>
        <taxon>Parnassini</taxon>
        <taxon>Parnassius</taxon>
        <taxon>Driopa</taxon>
    </lineage>
</organism>
<evidence type="ECO:0000259" key="6">
    <source>
        <dbReference type="Pfam" id="PF13873"/>
    </source>
</evidence>
<dbReference type="Pfam" id="PF13873">
    <property type="entry name" value="Myb_DNA-bind_5"/>
    <property type="match status" value="1"/>
</dbReference>
<comment type="caution">
    <text evidence="7">The sequence shown here is derived from an EMBL/GenBank/DDBJ whole genome shotgun (WGS) entry which is preliminary data.</text>
</comment>
<evidence type="ECO:0000256" key="4">
    <source>
        <dbReference type="ARBA" id="ARBA00023163"/>
    </source>
</evidence>
<keyword evidence="3" id="KW-0805">Transcription regulation</keyword>
<feature type="domain" description="Myb/SANT-like DNA-binding" evidence="6">
    <location>
        <begin position="16"/>
        <end position="89"/>
    </location>
</feature>
<evidence type="ECO:0000313" key="7">
    <source>
        <dbReference type="EMBL" id="CAK1580468.1"/>
    </source>
</evidence>
<dbReference type="Proteomes" id="UP001314205">
    <property type="component" value="Unassembled WGS sequence"/>
</dbReference>
<dbReference type="AlphaFoldDB" id="A0AAV1KBK7"/>
<proteinExistence type="predicted"/>
<keyword evidence="4" id="KW-0804">Transcription</keyword>
<dbReference type="EMBL" id="CAVLGL010000101">
    <property type="protein sequence ID" value="CAK1598213.1"/>
    <property type="molecule type" value="Genomic_DNA"/>
</dbReference>
<gene>
    <name evidence="8" type="ORF">PARMNEM_LOCUS17236</name>
    <name evidence="7" type="ORF">PARMNEM_LOCUS2261</name>
</gene>
<reference evidence="7 9" key="1">
    <citation type="submission" date="2023-11" db="EMBL/GenBank/DDBJ databases">
        <authorList>
            <person name="Hedman E."/>
            <person name="Englund M."/>
            <person name="Stromberg M."/>
            <person name="Nyberg Akerstrom W."/>
            <person name="Nylinder S."/>
            <person name="Jareborg N."/>
            <person name="Kallberg Y."/>
            <person name="Kronander E."/>
        </authorList>
    </citation>
    <scope>NUCLEOTIDE SEQUENCE [LARGE SCALE GENOMIC DNA]</scope>
</reference>